<dbReference type="STRING" id="482827.SAMN04488243_11164"/>
<gene>
    <name evidence="1" type="ORF">SAMN04488243_11164</name>
</gene>
<dbReference type="EMBL" id="FNBC01000011">
    <property type="protein sequence ID" value="SDE81398.1"/>
    <property type="molecule type" value="Genomic_DNA"/>
</dbReference>
<protein>
    <submittedName>
        <fullName evidence="1">Uncharacterized protein</fullName>
    </submittedName>
</protein>
<dbReference type="AlphaFoldDB" id="A0A1G7FZU8"/>
<keyword evidence="2" id="KW-1185">Reference proteome</keyword>
<reference evidence="2" key="1">
    <citation type="submission" date="2016-10" db="EMBL/GenBank/DDBJ databases">
        <authorList>
            <person name="Varghese N."/>
            <person name="Submissions S."/>
        </authorList>
    </citation>
    <scope>NUCLEOTIDE SEQUENCE [LARGE SCALE GENOMIC DNA]</scope>
    <source>
        <strain evidence="2">CGMCC 1.6992</strain>
    </source>
</reference>
<proteinExistence type="predicted"/>
<sequence length="68" mass="7543">MKRYPAHKVTPLLVAHKDLMEAWKEAAKEGRIRAKTLGRENVVIVEDPGLIARLEALGLKGEPVVEEA</sequence>
<name>A0A1G7FZU8_9DEIN</name>
<organism evidence="1 2">
    <name type="scientific">Thermus arciformis</name>
    <dbReference type="NCBI Taxonomy" id="482827"/>
    <lineage>
        <taxon>Bacteria</taxon>
        <taxon>Thermotogati</taxon>
        <taxon>Deinococcota</taxon>
        <taxon>Deinococci</taxon>
        <taxon>Thermales</taxon>
        <taxon>Thermaceae</taxon>
        <taxon>Thermus</taxon>
    </lineage>
</organism>
<accession>A0A1G7FZU8</accession>
<dbReference type="RefSeq" id="WP_093006712.1">
    <property type="nucleotide sequence ID" value="NZ_FNBC01000011.1"/>
</dbReference>
<dbReference type="Proteomes" id="UP000199446">
    <property type="component" value="Unassembled WGS sequence"/>
</dbReference>
<dbReference type="OrthoDB" id="33050at2"/>
<evidence type="ECO:0000313" key="2">
    <source>
        <dbReference type="Proteomes" id="UP000199446"/>
    </source>
</evidence>
<evidence type="ECO:0000313" key="1">
    <source>
        <dbReference type="EMBL" id="SDE81398.1"/>
    </source>
</evidence>